<protein>
    <recommendedName>
        <fullName evidence="4">DUF2259 domain-containing protein</fullName>
    </recommendedName>
</protein>
<dbReference type="EMBL" id="AWVH01000026">
    <property type="protein sequence ID" value="ERJ93311.1"/>
    <property type="molecule type" value="Genomic_DNA"/>
</dbReference>
<dbReference type="RefSeq" id="WP_021687198.1">
    <property type="nucleotide sequence ID" value="NZ_KI260564.1"/>
</dbReference>
<gene>
    <name evidence="2" type="ORF">HMPREF9193_00984</name>
</gene>
<evidence type="ECO:0000256" key="1">
    <source>
        <dbReference type="SAM" id="SignalP"/>
    </source>
</evidence>
<keyword evidence="3" id="KW-1185">Reference proteome</keyword>
<feature type="signal peptide" evidence="1">
    <location>
        <begin position="1"/>
        <end position="20"/>
    </location>
</feature>
<keyword evidence="1" id="KW-0732">Signal</keyword>
<evidence type="ECO:0000313" key="2">
    <source>
        <dbReference type="EMBL" id="ERJ93311.1"/>
    </source>
</evidence>
<sequence>MVKRIMLAAVCVFLCAFVNAGDAAAFVDLGFSKDGRVYMFAQHGSTDKLWQGFAEIYSVDIEKNDYIHSGCFKTSASAQTEGINGSTVYEKLFEKNKVYIRAVSPEPADLKHTLYIKNLNKEPLEEIVFTDFEGSTEENPVFFHIRLIPWFSGKTASSKSSFFISVERKDKNGTLLSKHVAGNPDIKRTGVTDYTIEKIMRSPDNKSLIFAVEKKLTSSTGVSVRYMTEALRLK</sequence>
<dbReference type="Pfam" id="PF10016">
    <property type="entry name" value="DUF2259"/>
    <property type="match status" value="1"/>
</dbReference>
<accession>A0ABN0NZ09</accession>
<dbReference type="Proteomes" id="UP000016649">
    <property type="component" value="Unassembled WGS sequence"/>
</dbReference>
<evidence type="ECO:0008006" key="4">
    <source>
        <dbReference type="Google" id="ProtNLM"/>
    </source>
</evidence>
<name>A0ABN0NZ09_TRELE</name>
<comment type="caution">
    <text evidence="2">The sequence shown here is derived from an EMBL/GenBank/DDBJ whole genome shotgun (WGS) entry which is preliminary data.</text>
</comment>
<organism evidence="2 3">
    <name type="scientific">Treponema lecithinolyticum ATCC 700332</name>
    <dbReference type="NCBI Taxonomy" id="1321815"/>
    <lineage>
        <taxon>Bacteria</taxon>
        <taxon>Pseudomonadati</taxon>
        <taxon>Spirochaetota</taxon>
        <taxon>Spirochaetia</taxon>
        <taxon>Spirochaetales</taxon>
        <taxon>Treponemataceae</taxon>
        <taxon>Treponema</taxon>
    </lineage>
</organism>
<reference evidence="2 3" key="1">
    <citation type="submission" date="2013-08" db="EMBL/GenBank/DDBJ databases">
        <authorList>
            <person name="Weinstock G."/>
            <person name="Sodergren E."/>
            <person name="Wylie T."/>
            <person name="Fulton L."/>
            <person name="Fulton R."/>
            <person name="Fronick C."/>
            <person name="O'Laughlin M."/>
            <person name="Godfrey J."/>
            <person name="Miner T."/>
            <person name="Herter B."/>
            <person name="Appelbaum E."/>
            <person name="Cordes M."/>
            <person name="Lek S."/>
            <person name="Wollam A."/>
            <person name="Pepin K.H."/>
            <person name="Palsikar V.B."/>
            <person name="Mitreva M."/>
            <person name="Wilson R.K."/>
        </authorList>
    </citation>
    <scope>NUCLEOTIDE SEQUENCE [LARGE SCALE GENOMIC DNA]</scope>
    <source>
        <strain evidence="2 3">ATCC 700332</strain>
    </source>
</reference>
<dbReference type="InterPro" id="IPR018725">
    <property type="entry name" value="DUF2259_secreted"/>
</dbReference>
<proteinExistence type="predicted"/>
<feature type="chain" id="PRO_5046647117" description="DUF2259 domain-containing protein" evidence="1">
    <location>
        <begin position="21"/>
        <end position="234"/>
    </location>
</feature>
<evidence type="ECO:0000313" key="3">
    <source>
        <dbReference type="Proteomes" id="UP000016649"/>
    </source>
</evidence>